<dbReference type="Pfam" id="PF01547">
    <property type="entry name" value="SBP_bac_1"/>
    <property type="match status" value="1"/>
</dbReference>
<name>A0A4R6M2H5_9FIRM</name>
<keyword evidence="1" id="KW-0732">Signal</keyword>
<reference evidence="2 3" key="1">
    <citation type="submission" date="2019-03" db="EMBL/GenBank/DDBJ databases">
        <title>Subsurface microbial communities from deep shales in Ohio and West Virginia, USA.</title>
        <authorList>
            <person name="Wrighton K."/>
        </authorList>
    </citation>
    <scope>NUCLEOTIDE SEQUENCE [LARGE SCALE GENOMIC DNA]</scope>
    <source>
        <strain evidence="2 3">MA284_T2</strain>
    </source>
</reference>
<dbReference type="EMBL" id="SNWX01000001">
    <property type="protein sequence ID" value="TDO95176.1"/>
    <property type="molecule type" value="Genomic_DNA"/>
</dbReference>
<dbReference type="CDD" id="cd13585">
    <property type="entry name" value="PBP2_TMBP_like"/>
    <property type="match status" value="1"/>
</dbReference>
<dbReference type="OrthoDB" id="383937at2"/>
<dbReference type="SUPFAM" id="SSF53850">
    <property type="entry name" value="Periplasmic binding protein-like II"/>
    <property type="match status" value="1"/>
</dbReference>
<dbReference type="InterPro" id="IPR006059">
    <property type="entry name" value="SBP"/>
</dbReference>
<sequence length="419" mass="46359">MRKSTIIILAVSLLVLFSGAAVAQDYADEITVYNSGDLEHDPATAYDIKRFEEEYGVKVNVVEVPWQYQIDKLTTVFSSKSDKVDAFVGSYFMLNNFAMPGWLEPIGFTEKGKEKFSPGVIKASTYQGTTYGAPLMLKDTELYYRKDLLEAEGLEVPKTWDELVNVAKKLTKDKDGDGNIDQYGFAYLGADKLGFTFRTFLYQSGGEMFDENLNPVFNSSAGVKALTFMSDLINKHQVTPKGIISMGEGNVGDLFISGKVAMVESVPPLHERIMNSDLSGKASLALAPEGSAGNTTYLDGNVIYVSSFSKKKETAKAFAKFMSSYESSLHELVREGNNSPNPSVFNDPRVKEKFPEKWVNVMQESVSDVKAEPYPLYLQVEQTLRQEIQKALNGSKAPQKALDDAAAQIKELYTNVLGI</sequence>
<dbReference type="RefSeq" id="WP_133513611.1">
    <property type="nucleotide sequence ID" value="NZ_SNWX01000001.1"/>
</dbReference>
<evidence type="ECO:0000313" key="2">
    <source>
        <dbReference type="EMBL" id="TDO95176.1"/>
    </source>
</evidence>
<dbReference type="Gene3D" id="3.40.190.10">
    <property type="entry name" value="Periplasmic binding protein-like II"/>
    <property type="match status" value="2"/>
</dbReference>
<comment type="caution">
    <text evidence="2">The sequence shown here is derived from an EMBL/GenBank/DDBJ whole genome shotgun (WGS) entry which is preliminary data.</text>
</comment>
<organism evidence="2 3">
    <name type="scientific">Halanaerobium saccharolyticum</name>
    <dbReference type="NCBI Taxonomy" id="43595"/>
    <lineage>
        <taxon>Bacteria</taxon>
        <taxon>Bacillati</taxon>
        <taxon>Bacillota</taxon>
        <taxon>Clostridia</taxon>
        <taxon>Halanaerobiales</taxon>
        <taxon>Halanaerobiaceae</taxon>
        <taxon>Halanaerobium</taxon>
    </lineage>
</organism>
<proteinExistence type="predicted"/>
<dbReference type="Proteomes" id="UP000295064">
    <property type="component" value="Unassembled WGS sequence"/>
</dbReference>
<evidence type="ECO:0000313" key="3">
    <source>
        <dbReference type="Proteomes" id="UP000295064"/>
    </source>
</evidence>
<dbReference type="AlphaFoldDB" id="A0A4R6M2H5"/>
<dbReference type="PANTHER" id="PTHR43649:SF12">
    <property type="entry name" value="DIACETYLCHITOBIOSE BINDING PROTEIN DASA"/>
    <property type="match status" value="1"/>
</dbReference>
<dbReference type="InterPro" id="IPR050490">
    <property type="entry name" value="Bact_solute-bd_prot1"/>
</dbReference>
<evidence type="ECO:0000256" key="1">
    <source>
        <dbReference type="SAM" id="SignalP"/>
    </source>
</evidence>
<gene>
    <name evidence="2" type="ORF">DFR79_101175</name>
</gene>
<protein>
    <submittedName>
        <fullName evidence="2">Carbohydrate ABC transporter substrate-binding protein (CUT1 family)</fullName>
    </submittedName>
</protein>
<feature type="signal peptide" evidence="1">
    <location>
        <begin position="1"/>
        <end position="23"/>
    </location>
</feature>
<dbReference type="PANTHER" id="PTHR43649">
    <property type="entry name" value="ARABINOSE-BINDING PROTEIN-RELATED"/>
    <property type="match status" value="1"/>
</dbReference>
<feature type="chain" id="PRO_5020574408" evidence="1">
    <location>
        <begin position="24"/>
        <end position="419"/>
    </location>
</feature>
<accession>A0A4R6M2H5</accession>